<keyword evidence="6" id="KW-1185">Reference proteome</keyword>
<dbReference type="InterPro" id="IPR036265">
    <property type="entry name" value="HIT-like_sf"/>
</dbReference>
<evidence type="ECO:0000313" key="5">
    <source>
        <dbReference type="EMBL" id="KAG5674851.1"/>
    </source>
</evidence>
<proteinExistence type="inferred from homology"/>
<comment type="caution">
    <text evidence="5">The sequence shown here is derived from an EMBL/GenBank/DDBJ whole genome shotgun (WGS) entry which is preliminary data.</text>
</comment>
<gene>
    <name evidence="5" type="ORF">PVAND_004796</name>
</gene>
<dbReference type="PANTHER" id="PTHR12072">
    <property type="entry name" value="CWF19, CELL CYCLE CONTROL PROTEIN"/>
    <property type="match status" value="1"/>
</dbReference>
<feature type="compositionally biased region" description="Polar residues" evidence="2">
    <location>
        <begin position="110"/>
        <end position="122"/>
    </location>
</feature>
<feature type="compositionally biased region" description="Basic and acidic residues" evidence="2">
    <location>
        <begin position="191"/>
        <end position="205"/>
    </location>
</feature>
<feature type="compositionally biased region" description="Polar residues" evidence="2">
    <location>
        <begin position="154"/>
        <end position="168"/>
    </location>
</feature>
<feature type="compositionally biased region" description="Basic and acidic residues" evidence="2">
    <location>
        <begin position="96"/>
        <end position="106"/>
    </location>
</feature>
<dbReference type="Proteomes" id="UP001107558">
    <property type="component" value="Chromosome 2"/>
</dbReference>
<comment type="similarity">
    <text evidence="1">Belongs to the CWF19 family.</text>
</comment>
<feature type="compositionally biased region" description="Basic and acidic residues" evidence="2">
    <location>
        <begin position="172"/>
        <end position="182"/>
    </location>
</feature>
<dbReference type="GO" id="GO:0071014">
    <property type="term" value="C:post-mRNA release spliceosomal complex"/>
    <property type="evidence" value="ECO:0007669"/>
    <property type="project" value="TreeGrafter"/>
</dbReference>
<dbReference type="AlphaFoldDB" id="A0A9J6BZ62"/>
<evidence type="ECO:0000259" key="4">
    <source>
        <dbReference type="Pfam" id="PF04677"/>
    </source>
</evidence>
<feature type="compositionally biased region" description="Basic and acidic residues" evidence="2">
    <location>
        <begin position="1"/>
        <end position="11"/>
    </location>
</feature>
<protein>
    <submittedName>
        <fullName evidence="5">Uncharacterized protein</fullName>
    </submittedName>
</protein>
<evidence type="ECO:0000259" key="3">
    <source>
        <dbReference type="Pfam" id="PF04676"/>
    </source>
</evidence>
<reference evidence="5" key="1">
    <citation type="submission" date="2021-03" db="EMBL/GenBank/DDBJ databases">
        <title>Chromosome level genome of the anhydrobiotic midge Polypedilum vanderplanki.</title>
        <authorList>
            <person name="Yoshida Y."/>
            <person name="Kikawada T."/>
            <person name="Gusev O."/>
        </authorList>
    </citation>
    <scope>NUCLEOTIDE SEQUENCE</scope>
    <source>
        <strain evidence="5">NIAS01</strain>
        <tissue evidence="5">Whole body or cell culture</tissue>
    </source>
</reference>
<dbReference type="SUPFAM" id="SSF54197">
    <property type="entry name" value="HIT-like"/>
    <property type="match status" value="1"/>
</dbReference>
<dbReference type="Pfam" id="PF04676">
    <property type="entry name" value="CwfJ_C_2"/>
    <property type="match status" value="1"/>
</dbReference>
<dbReference type="OrthoDB" id="2113965at2759"/>
<dbReference type="PANTHER" id="PTHR12072:SF5">
    <property type="entry name" value="CWF19-LIKE PROTEIN 2"/>
    <property type="match status" value="1"/>
</dbReference>
<dbReference type="EMBL" id="JADBJN010000002">
    <property type="protein sequence ID" value="KAG5674851.1"/>
    <property type="molecule type" value="Genomic_DNA"/>
</dbReference>
<feature type="compositionally biased region" description="Basic and acidic residues" evidence="2">
    <location>
        <begin position="62"/>
        <end position="84"/>
    </location>
</feature>
<feature type="domain" description="Cwf19-like C-terminal" evidence="4">
    <location>
        <begin position="382"/>
        <end position="503"/>
    </location>
</feature>
<feature type="region of interest" description="Disordered" evidence="2">
    <location>
        <begin position="1"/>
        <end position="217"/>
    </location>
</feature>
<dbReference type="InterPro" id="IPR006767">
    <property type="entry name" value="Cwf19-like_C_dom-2"/>
</dbReference>
<feature type="compositionally biased region" description="Polar residues" evidence="2">
    <location>
        <begin position="206"/>
        <end position="217"/>
    </location>
</feature>
<evidence type="ECO:0000256" key="2">
    <source>
        <dbReference type="SAM" id="MobiDB-lite"/>
    </source>
</evidence>
<evidence type="ECO:0000313" key="6">
    <source>
        <dbReference type="Proteomes" id="UP001107558"/>
    </source>
</evidence>
<dbReference type="Pfam" id="PF04677">
    <property type="entry name" value="CwfJ_C_1"/>
    <property type="match status" value="1"/>
</dbReference>
<feature type="compositionally biased region" description="Basic residues" evidence="2">
    <location>
        <begin position="23"/>
        <end position="48"/>
    </location>
</feature>
<dbReference type="InterPro" id="IPR040194">
    <property type="entry name" value="Cwf19-like"/>
</dbReference>
<accession>A0A9J6BZ62</accession>
<feature type="domain" description="Cwf19-like protein C-terminal" evidence="3">
    <location>
        <begin position="513"/>
        <end position="593"/>
    </location>
</feature>
<feature type="compositionally biased region" description="Basic and acidic residues" evidence="2">
    <location>
        <begin position="244"/>
        <end position="258"/>
    </location>
</feature>
<sequence>MGKSSKNREYSSDSDESSEDERHKKHKKEKKKSKKSKHKSKKKKRHHSSSSNSSENEWIVKNVEEEQKKKEVAQSESPKSRDDWMTAENFFLPTFSKEKAEKKTVTEKTNYQTYDPATNSRELNPYFKTGEGGLPSSFKKPKEDDDENDFSYDSGKNLNYPSTSSSKSNWRKKTEVIESNERKKSRSRSRSPIERKEQHSQEKSEINTSDFLTDEQMNSLGAKMLKAEMMGKTKLAQELKEKLERAKEFKKSNKEARTQKSSTTNDDKQRLLTLPTASGMNRPITQKEDTRRYQGNKKQKAKRVETHEGGERTKYFADDDRFDIKTLFEREKYSDGKDQDIEFAKAISKVKESQHTDMVDIFSDSIRKDKIKKSDERDEAIREAQKMEKVLDSCNKCFDSPKMNKDLIVHVGKTIYLAITHHEPLVNHHLTISPISHVSCSTALDEEVWEEFKNLKRALTQFFFSKNEDVVFFETVKYLHRRPHMEVHVISSKDFEMIQFYFKKAIQESETRTMNKKLIEIKNDKNIRSSIPRSLPYFWIDFGNSGMAHVIENQDEFPSNFAQEIIGGMLSLNVNKWRKPRKEAQPYKRVQYFSNLLHNILSNL</sequence>
<feature type="compositionally biased region" description="Low complexity" evidence="2">
    <location>
        <begin position="49"/>
        <end position="61"/>
    </location>
</feature>
<feature type="region of interest" description="Disordered" evidence="2">
    <location>
        <begin position="244"/>
        <end position="309"/>
    </location>
</feature>
<evidence type="ECO:0000256" key="1">
    <source>
        <dbReference type="ARBA" id="ARBA00006795"/>
    </source>
</evidence>
<dbReference type="GO" id="GO:0000398">
    <property type="term" value="P:mRNA splicing, via spliceosome"/>
    <property type="evidence" value="ECO:0007669"/>
    <property type="project" value="TreeGrafter"/>
</dbReference>
<name>A0A9J6BZ62_POLVA</name>
<organism evidence="5 6">
    <name type="scientific">Polypedilum vanderplanki</name>
    <name type="common">Sleeping chironomid midge</name>
    <dbReference type="NCBI Taxonomy" id="319348"/>
    <lineage>
        <taxon>Eukaryota</taxon>
        <taxon>Metazoa</taxon>
        <taxon>Ecdysozoa</taxon>
        <taxon>Arthropoda</taxon>
        <taxon>Hexapoda</taxon>
        <taxon>Insecta</taxon>
        <taxon>Pterygota</taxon>
        <taxon>Neoptera</taxon>
        <taxon>Endopterygota</taxon>
        <taxon>Diptera</taxon>
        <taxon>Nematocera</taxon>
        <taxon>Chironomoidea</taxon>
        <taxon>Chironomidae</taxon>
        <taxon>Chironominae</taxon>
        <taxon>Polypedilum</taxon>
        <taxon>Polypedilum</taxon>
    </lineage>
</organism>
<dbReference type="InterPro" id="IPR006768">
    <property type="entry name" value="Cwf19-like_C_dom-1"/>
</dbReference>